<gene>
    <name evidence="9" type="ORF">GSF22_11525</name>
</gene>
<dbReference type="PROSITE" id="PS50850">
    <property type="entry name" value="MFS"/>
    <property type="match status" value="1"/>
</dbReference>
<feature type="transmembrane region" description="Helical" evidence="7">
    <location>
        <begin position="357"/>
        <end position="379"/>
    </location>
</feature>
<keyword evidence="4 7" id="KW-1133">Transmembrane helix</keyword>
<comment type="caution">
    <text evidence="9">The sequence shown here is derived from an EMBL/GenBank/DDBJ whole genome shotgun (WGS) entry which is preliminary data.</text>
</comment>
<proteinExistence type="predicted"/>
<feature type="transmembrane region" description="Helical" evidence="7">
    <location>
        <begin position="241"/>
        <end position="259"/>
    </location>
</feature>
<feature type="compositionally biased region" description="Low complexity" evidence="6">
    <location>
        <begin position="388"/>
        <end position="403"/>
    </location>
</feature>
<dbReference type="PANTHER" id="PTHR43124:SF3">
    <property type="entry name" value="CHLORAMPHENICOL EFFLUX PUMP RV0191"/>
    <property type="match status" value="1"/>
</dbReference>
<evidence type="ECO:0000256" key="2">
    <source>
        <dbReference type="ARBA" id="ARBA00022475"/>
    </source>
</evidence>
<feature type="transmembrane region" description="Helical" evidence="7">
    <location>
        <begin position="332"/>
        <end position="351"/>
    </location>
</feature>
<comment type="subcellular location">
    <subcellularLocation>
        <location evidence="1">Cell membrane</location>
        <topology evidence="1">Multi-pass membrane protein</topology>
    </subcellularLocation>
</comment>
<evidence type="ECO:0000256" key="5">
    <source>
        <dbReference type="ARBA" id="ARBA00023136"/>
    </source>
</evidence>
<feature type="transmembrane region" description="Helical" evidence="7">
    <location>
        <begin position="39"/>
        <end position="59"/>
    </location>
</feature>
<feature type="transmembrane region" description="Helical" evidence="7">
    <location>
        <begin position="66"/>
        <end position="95"/>
    </location>
</feature>
<dbReference type="Proteomes" id="UP000823521">
    <property type="component" value="Unassembled WGS sequence"/>
</dbReference>
<feature type="domain" description="Major facilitator superfamily (MFS) profile" evidence="8">
    <location>
        <begin position="1"/>
        <end position="386"/>
    </location>
</feature>
<dbReference type="InterPro" id="IPR011701">
    <property type="entry name" value="MFS"/>
</dbReference>
<dbReference type="EMBL" id="WVUH01000076">
    <property type="protein sequence ID" value="MBO4206627.1"/>
    <property type="molecule type" value="Genomic_DNA"/>
</dbReference>
<dbReference type="InterPro" id="IPR036259">
    <property type="entry name" value="MFS_trans_sf"/>
</dbReference>
<evidence type="ECO:0000313" key="9">
    <source>
        <dbReference type="EMBL" id="MBO4206627.1"/>
    </source>
</evidence>
<evidence type="ECO:0000256" key="1">
    <source>
        <dbReference type="ARBA" id="ARBA00004651"/>
    </source>
</evidence>
<keyword evidence="10" id="KW-1185">Reference proteome</keyword>
<feature type="transmembrane region" description="Helical" evidence="7">
    <location>
        <begin position="204"/>
        <end position="229"/>
    </location>
</feature>
<protein>
    <submittedName>
        <fullName evidence="9">MFS transporter</fullName>
    </submittedName>
</protein>
<evidence type="ECO:0000259" key="8">
    <source>
        <dbReference type="PROSITE" id="PS50850"/>
    </source>
</evidence>
<feature type="transmembrane region" description="Helical" evidence="7">
    <location>
        <begin position="295"/>
        <end position="320"/>
    </location>
</feature>
<feature type="transmembrane region" description="Helical" evidence="7">
    <location>
        <begin position="155"/>
        <end position="175"/>
    </location>
</feature>
<evidence type="ECO:0000313" key="10">
    <source>
        <dbReference type="Proteomes" id="UP000823521"/>
    </source>
</evidence>
<dbReference type="PANTHER" id="PTHR43124">
    <property type="entry name" value="PURINE EFFLUX PUMP PBUE"/>
    <property type="match status" value="1"/>
</dbReference>
<evidence type="ECO:0000256" key="6">
    <source>
        <dbReference type="SAM" id="MobiDB-lite"/>
    </source>
</evidence>
<keyword evidence="3 7" id="KW-0812">Transmembrane</keyword>
<dbReference type="Gene3D" id="1.20.1250.20">
    <property type="entry name" value="MFS general substrate transporter like domains"/>
    <property type="match status" value="2"/>
</dbReference>
<evidence type="ECO:0000256" key="4">
    <source>
        <dbReference type="ARBA" id="ARBA00022989"/>
    </source>
</evidence>
<sequence>MVGLLTLGMAFPMLVLYALGVLGPLLVDDLGVSRSSLGSLVSASFGVAAVGSLWAGAVVDRIGVRAAVVLLFVVSGTASLLMFASTGVALLAVAVSVSGLAQALANPATNRTIVEQLPAPDRAAATGVKQSGVQLAALAAGLCLPPLAAAANWRVALGAAAPLALAAAVGSLLVLRRPERDRGVSGPATKPPPARLLPKPPNAFLAWIMTGQLFLGCGLATLNVFLPLYVHSDLGVPASRAALLVAAFGVAGIVARIGWTRLAGRQQLLSPLLAGLGAAAAASAVLLWSSRYGGVWLAVLGTVGIAATAVAANAVAMLLVVRDRRTGPIGHASALASLGFFAGFAISPPLLGLVADVAGFGTMWLLLAAQFALAGAAALRLRSREVAPGPAEAPTTPTAVPAGAGPGSRGAS</sequence>
<reference evidence="9 10" key="1">
    <citation type="submission" date="2019-12" db="EMBL/GenBank/DDBJ databases">
        <title>Whole genome sequencing of endophytic Actinobacterium Micromonospora sp. MPMI6T.</title>
        <authorList>
            <person name="Evv R."/>
            <person name="Podile A.R."/>
        </authorList>
    </citation>
    <scope>NUCLEOTIDE SEQUENCE [LARGE SCALE GENOMIC DNA]</scope>
    <source>
        <strain evidence="9 10">MPMI6</strain>
    </source>
</reference>
<evidence type="ECO:0000256" key="7">
    <source>
        <dbReference type="SAM" id="Phobius"/>
    </source>
</evidence>
<feature type="transmembrane region" description="Helical" evidence="7">
    <location>
        <begin position="271"/>
        <end position="289"/>
    </location>
</feature>
<organism evidence="9 10">
    <name type="scientific">Micromonospora echinofusca</name>
    <dbReference type="NCBI Taxonomy" id="47858"/>
    <lineage>
        <taxon>Bacteria</taxon>
        <taxon>Bacillati</taxon>
        <taxon>Actinomycetota</taxon>
        <taxon>Actinomycetes</taxon>
        <taxon>Micromonosporales</taxon>
        <taxon>Micromonosporaceae</taxon>
        <taxon>Micromonospora</taxon>
    </lineage>
</organism>
<evidence type="ECO:0000256" key="3">
    <source>
        <dbReference type="ARBA" id="ARBA00022692"/>
    </source>
</evidence>
<name>A0ABS3VQ18_MICEH</name>
<dbReference type="SUPFAM" id="SSF103473">
    <property type="entry name" value="MFS general substrate transporter"/>
    <property type="match status" value="1"/>
</dbReference>
<feature type="transmembrane region" description="Helical" evidence="7">
    <location>
        <begin position="7"/>
        <end position="27"/>
    </location>
</feature>
<accession>A0ABS3VQ18</accession>
<dbReference type="Pfam" id="PF07690">
    <property type="entry name" value="MFS_1"/>
    <property type="match status" value="1"/>
</dbReference>
<dbReference type="InterPro" id="IPR050189">
    <property type="entry name" value="MFS_Efflux_Transporters"/>
</dbReference>
<dbReference type="InterPro" id="IPR020846">
    <property type="entry name" value="MFS_dom"/>
</dbReference>
<keyword evidence="2" id="KW-1003">Cell membrane</keyword>
<keyword evidence="5 7" id="KW-0472">Membrane</keyword>
<feature type="region of interest" description="Disordered" evidence="6">
    <location>
        <begin position="388"/>
        <end position="412"/>
    </location>
</feature>